<evidence type="ECO:0000313" key="5">
    <source>
        <dbReference type="EMBL" id="RED45063.1"/>
    </source>
</evidence>
<gene>
    <name evidence="5" type="ORF">DFP90_11256</name>
</gene>
<dbReference type="EMBL" id="QRDW01000012">
    <property type="protein sequence ID" value="RED45063.1"/>
    <property type="molecule type" value="Genomic_DNA"/>
</dbReference>
<dbReference type="AlphaFoldDB" id="A0A3D9H6C3"/>
<evidence type="ECO:0000313" key="6">
    <source>
        <dbReference type="Proteomes" id="UP000256845"/>
    </source>
</evidence>
<dbReference type="GO" id="GO:0030313">
    <property type="term" value="C:cell envelope"/>
    <property type="evidence" value="ECO:0007669"/>
    <property type="project" value="UniProtKB-SubCell"/>
</dbReference>
<dbReference type="InterPro" id="IPR050553">
    <property type="entry name" value="Thioredoxin_ResA/DsbE_sf"/>
</dbReference>
<proteinExistence type="predicted"/>
<dbReference type="PROSITE" id="PS51352">
    <property type="entry name" value="THIOREDOXIN_2"/>
    <property type="match status" value="1"/>
</dbReference>
<keyword evidence="2" id="KW-0201">Cytochrome c-type biogenesis</keyword>
<keyword evidence="5" id="KW-0413">Isomerase</keyword>
<dbReference type="GO" id="GO:0015036">
    <property type="term" value="F:disulfide oxidoreductase activity"/>
    <property type="evidence" value="ECO:0007669"/>
    <property type="project" value="UniProtKB-ARBA"/>
</dbReference>
<dbReference type="InterPro" id="IPR013740">
    <property type="entry name" value="Redoxin"/>
</dbReference>
<dbReference type="InterPro" id="IPR013766">
    <property type="entry name" value="Thioredoxin_domain"/>
</dbReference>
<dbReference type="Gene3D" id="3.40.30.10">
    <property type="entry name" value="Glutaredoxin"/>
    <property type="match status" value="1"/>
</dbReference>
<dbReference type="GO" id="GO:0017004">
    <property type="term" value="P:cytochrome complex assembly"/>
    <property type="evidence" value="ECO:0007669"/>
    <property type="project" value="UniProtKB-KW"/>
</dbReference>
<dbReference type="GO" id="GO:0016853">
    <property type="term" value="F:isomerase activity"/>
    <property type="evidence" value="ECO:0007669"/>
    <property type="project" value="UniProtKB-KW"/>
</dbReference>
<dbReference type="CDD" id="cd02966">
    <property type="entry name" value="TlpA_like_family"/>
    <property type="match status" value="1"/>
</dbReference>
<evidence type="ECO:0000259" key="4">
    <source>
        <dbReference type="PROSITE" id="PS51352"/>
    </source>
</evidence>
<dbReference type="OrthoDB" id="9799347at2"/>
<dbReference type="Pfam" id="PF08534">
    <property type="entry name" value="Redoxin"/>
    <property type="match status" value="1"/>
</dbReference>
<dbReference type="SUPFAM" id="SSF52833">
    <property type="entry name" value="Thioredoxin-like"/>
    <property type="match status" value="1"/>
</dbReference>
<organism evidence="5 6">
    <name type="scientific">Aestuariispira insulae</name>
    <dbReference type="NCBI Taxonomy" id="1461337"/>
    <lineage>
        <taxon>Bacteria</taxon>
        <taxon>Pseudomonadati</taxon>
        <taxon>Pseudomonadota</taxon>
        <taxon>Alphaproteobacteria</taxon>
        <taxon>Rhodospirillales</taxon>
        <taxon>Kiloniellaceae</taxon>
        <taxon>Aestuariispira</taxon>
    </lineage>
</organism>
<dbReference type="PROSITE" id="PS00194">
    <property type="entry name" value="THIOREDOXIN_1"/>
    <property type="match status" value="1"/>
</dbReference>
<name>A0A3D9H6C3_9PROT</name>
<dbReference type="PANTHER" id="PTHR42852:SF17">
    <property type="entry name" value="THIOREDOXIN-LIKE PROTEIN HI_1115"/>
    <property type="match status" value="1"/>
</dbReference>
<protein>
    <submittedName>
        <fullName evidence="5">Thiol-disulfide isomerase/thioredoxin</fullName>
    </submittedName>
</protein>
<evidence type="ECO:0000256" key="1">
    <source>
        <dbReference type="ARBA" id="ARBA00004196"/>
    </source>
</evidence>
<evidence type="ECO:0000256" key="2">
    <source>
        <dbReference type="ARBA" id="ARBA00022748"/>
    </source>
</evidence>
<reference evidence="5 6" key="1">
    <citation type="submission" date="2018-07" db="EMBL/GenBank/DDBJ databases">
        <title>Genomic Encyclopedia of Type Strains, Phase III (KMG-III): the genomes of soil and plant-associated and newly described type strains.</title>
        <authorList>
            <person name="Whitman W."/>
        </authorList>
    </citation>
    <scope>NUCLEOTIDE SEQUENCE [LARGE SCALE GENOMIC DNA]</scope>
    <source>
        <strain evidence="5 6">CECT 8488</strain>
    </source>
</reference>
<keyword evidence="6" id="KW-1185">Reference proteome</keyword>
<dbReference type="Proteomes" id="UP000256845">
    <property type="component" value="Unassembled WGS sequence"/>
</dbReference>
<comment type="subcellular location">
    <subcellularLocation>
        <location evidence="1">Cell envelope</location>
    </subcellularLocation>
</comment>
<accession>A0A3D9H6C3</accession>
<sequence>MKHCYPNRLKLAGIKTVLALLAILSLLGYPVQADNYPPTVGKMRGFVLLKEPVAAPETPFFDESDAVRHFSDFGDQVLLVNFWATWCAPCVREMPDLDRLQADMGGPDFQVITINQDIKGAAIAGPFLRDRLGLENLTLFIDKKMKLGRAFKVRGLPTTFLLDRQHRVIGSYAGPADWASEDAKTLIQHVIDSSR</sequence>
<evidence type="ECO:0000256" key="3">
    <source>
        <dbReference type="ARBA" id="ARBA00023284"/>
    </source>
</evidence>
<comment type="caution">
    <text evidence="5">The sequence shown here is derived from an EMBL/GenBank/DDBJ whole genome shotgun (WGS) entry which is preliminary data.</text>
</comment>
<keyword evidence="3" id="KW-0676">Redox-active center</keyword>
<dbReference type="InterPro" id="IPR017937">
    <property type="entry name" value="Thioredoxin_CS"/>
</dbReference>
<dbReference type="InterPro" id="IPR036249">
    <property type="entry name" value="Thioredoxin-like_sf"/>
</dbReference>
<feature type="domain" description="Thioredoxin" evidence="4">
    <location>
        <begin position="25"/>
        <end position="192"/>
    </location>
</feature>
<dbReference type="RefSeq" id="WP_115938589.1">
    <property type="nucleotide sequence ID" value="NZ_QRDW01000012.1"/>
</dbReference>
<dbReference type="PANTHER" id="PTHR42852">
    <property type="entry name" value="THIOL:DISULFIDE INTERCHANGE PROTEIN DSBE"/>
    <property type="match status" value="1"/>
</dbReference>